<dbReference type="PANTHER" id="PTHR39175">
    <property type="entry name" value="FAMILY PROTEIN, PUTATIVE (AFU_ORTHOLOGUE AFUA_3G15060)-RELATED"/>
    <property type="match status" value="1"/>
</dbReference>
<keyword evidence="3" id="KW-1185">Reference proteome</keyword>
<evidence type="ECO:0000259" key="1">
    <source>
        <dbReference type="PROSITE" id="PS51819"/>
    </source>
</evidence>
<dbReference type="InterPro" id="IPR004360">
    <property type="entry name" value="Glyas_Fos-R_dOase_dom"/>
</dbReference>
<name>A0A074LI16_9BACL</name>
<organism evidence="2 3">
    <name type="scientific">Tumebacillus flagellatus</name>
    <dbReference type="NCBI Taxonomy" id="1157490"/>
    <lineage>
        <taxon>Bacteria</taxon>
        <taxon>Bacillati</taxon>
        <taxon>Bacillota</taxon>
        <taxon>Bacilli</taxon>
        <taxon>Bacillales</taxon>
        <taxon>Alicyclobacillaceae</taxon>
        <taxon>Tumebacillus</taxon>
    </lineage>
</organism>
<dbReference type="eggNOG" id="COG0346">
    <property type="taxonomic scope" value="Bacteria"/>
</dbReference>
<evidence type="ECO:0000313" key="3">
    <source>
        <dbReference type="Proteomes" id="UP000027931"/>
    </source>
</evidence>
<dbReference type="AlphaFoldDB" id="A0A074LI16"/>
<dbReference type="PROSITE" id="PS51819">
    <property type="entry name" value="VOC"/>
    <property type="match status" value="1"/>
</dbReference>
<proteinExistence type="predicted"/>
<dbReference type="RefSeq" id="WP_238546146.1">
    <property type="nucleotide sequence ID" value="NZ_JMIR01000031.1"/>
</dbReference>
<dbReference type="InterPro" id="IPR029068">
    <property type="entry name" value="Glyas_Bleomycin-R_OHBP_Dase"/>
</dbReference>
<dbReference type="Pfam" id="PF00903">
    <property type="entry name" value="Glyoxalase"/>
    <property type="match status" value="1"/>
</dbReference>
<reference evidence="2 3" key="1">
    <citation type="journal article" date="2013" name="Int. J. Syst. Evol. Microbiol.">
        <title>Tumebacillus flagellatus sp. nov., an alpha-amylase/pullulanase-producing bacterium isolated from cassava wastewater.</title>
        <authorList>
            <person name="Wang Q."/>
            <person name="Xie N."/>
            <person name="Qin Y."/>
            <person name="Shen N."/>
            <person name="Zhu J."/>
            <person name="Mi H."/>
            <person name="Huang R."/>
        </authorList>
    </citation>
    <scope>NUCLEOTIDE SEQUENCE [LARGE SCALE GENOMIC DNA]</scope>
    <source>
        <strain evidence="2 3">GST4</strain>
    </source>
</reference>
<sequence length="121" mass="13615">MSFKYAGIDHVQVAVPKGVEDEVRRFYGGLLGMEEREKPEKLKVRGGCWFQCGAQQLHIGVEEPFAPAKKAHPAFAVQEIGALRAFLLEQGIEIKDNDEIPGVIRFFVSDPWGNRLEFTQV</sequence>
<dbReference type="STRING" id="1157490.EL26_18740"/>
<gene>
    <name evidence="2" type="ORF">EL26_18740</name>
</gene>
<feature type="domain" description="VOC" evidence="1">
    <location>
        <begin position="7"/>
        <end position="121"/>
    </location>
</feature>
<dbReference type="Gene3D" id="3.10.180.10">
    <property type="entry name" value="2,3-Dihydroxybiphenyl 1,2-Dioxygenase, domain 1"/>
    <property type="match status" value="1"/>
</dbReference>
<dbReference type="PANTHER" id="PTHR39175:SF1">
    <property type="entry name" value="FAMILY PROTEIN, PUTATIVE (AFU_ORTHOLOGUE AFUA_3G15060)-RELATED"/>
    <property type="match status" value="1"/>
</dbReference>
<dbReference type="EMBL" id="JMIR01000031">
    <property type="protein sequence ID" value="KEO81876.1"/>
    <property type="molecule type" value="Genomic_DNA"/>
</dbReference>
<protein>
    <submittedName>
        <fullName evidence="2">Glyoxalase</fullName>
    </submittedName>
</protein>
<dbReference type="Proteomes" id="UP000027931">
    <property type="component" value="Unassembled WGS sequence"/>
</dbReference>
<accession>A0A074LI16</accession>
<dbReference type="InterPro" id="IPR037523">
    <property type="entry name" value="VOC_core"/>
</dbReference>
<dbReference type="SUPFAM" id="SSF54593">
    <property type="entry name" value="Glyoxalase/Bleomycin resistance protein/Dihydroxybiphenyl dioxygenase"/>
    <property type="match status" value="1"/>
</dbReference>
<comment type="caution">
    <text evidence="2">The sequence shown here is derived from an EMBL/GenBank/DDBJ whole genome shotgun (WGS) entry which is preliminary data.</text>
</comment>
<evidence type="ECO:0000313" key="2">
    <source>
        <dbReference type="EMBL" id="KEO81876.1"/>
    </source>
</evidence>